<protein>
    <recommendedName>
        <fullName evidence="4">Transmembrane protein</fullName>
    </recommendedName>
</protein>
<name>A0A8S1PWX8_9CILI</name>
<dbReference type="Proteomes" id="UP000692954">
    <property type="component" value="Unassembled WGS sequence"/>
</dbReference>
<keyword evidence="1" id="KW-0472">Membrane</keyword>
<keyword evidence="1" id="KW-1133">Transmembrane helix</keyword>
<keyword evidence="3" id="KW-1185">Reference proteome</keyword>
<proteinExistence type="predicted"/>
<sequence>MKYERFTELFFNFIRRFLFHSAFLLVLPLLFFNAIELQHHKYLKDHNYLKLIRQIDQLPSEQRESITAYLNNEFVLQYQILFWIPLLFVAKEFQEIYNKDIDETQTTQIGLSNNIPPPPPILQPKLISEYVPEKNEEMLQIESYYRNQNQIDLIKNSDDEVKNSNSKSNYSDLINKLQFTIDSKQNKFCQSEYSNKQLAGARHLAQVSDLDRESPQFKNARTQTIKDFSFIQNTQNKIDNQINTKIYIVLSEIAILKSSFGYLVGVQERISISIVIITLSSLIDMILFSDLMLFSNLIHILKSQDLQWSHI</sequence>
<dbReference type="EMBL" id="CAJJDN010000089">
    <property type="protein sequence ID" value="CAD8107656.1"/>
    <property type="molecule type" value="Genomic_DNA"/>
</dbReference>
<evidence type="ECO:0000313" key="2">
    <source>
        <dbReference type="EMBL" id="CAD8107656.1"/>
    </source>
</evidence>
<comment type="caution">
    <text evidence="2">The sequence shown here is derived from an EMBL/GenBank/DDBJ whole genome shotgun (WGS) entry which is preliminary data.</text>
</comment>
<gene>
    <name evidence="2" type="ORF">PSON_ATCC_30995.1.T0890124</name>
</gene>
<feature type="transmembrane region" description="Helical" evidence="1">
    <location>
        <begin position="17"/>
        <end position="35"/>
    </location>
</feature>
<organism evidence="2 3">
    <name type="scientific">Paramecium sonneborni</name>
    <dbReference type="NCBI Taxonomy" id="65129"/>
    <lineage>
        <taxon>Eukaryota</taxon>
        <taxon>Sar</taxon>
        <taxon>Alveolata</taxon>
        <taxon>Ciliophora</taxon>
        <taxon>Intramacronucleata</taxon>
        <taxon>Oligohymenophorea</taxon>
        <taxon>Peniculida</taxon>
        <taxon>Parameciidae</taxon>
        <taxon>Paramecium</taxon>
    </lineage>
</organism>
<evidence type="ECO:0008006" key="4">
    <source>
        <dbReference type="Google" id="ProtNLM"/>
    </source>
</evidence>
<reference evidence="2" key="1">
    <citation type="submission" date="2021-01" db="EMBL/GenBank/DDBJ databases">
        <authorList>
            <consortium name="Genoscope - CEA"/>
            <person name="William W."/>
        </authorList>
    </citation>
    <scope>NUCLEOTIDE SEQUENCE</scope>
</reference>
<accession>A0A8S1PWX8</accession>
<dbReference type="OrthoDB" id="10346273at2759"/>
<keyword evidence="1" id="KW-0812">Transmembrane</keyword>
<dbReference type="AlphaFoldDB" id="A0A8S1PWX8"/>
<evidence type="ECO:0000256" key="1">
    <source>
        <dbReference type="SAM" id="Phobius"/>
    </source>
</evidence>
<evidence type="ECO:0000313" key="3">
    <source>
        <dbReference type="Proteomes" id="UP000692954"/>
    </source>
</evidence>